<dbReference type="OrthoDB" id="2410871at2759"/>
<organism evidence="2 3">
    <name type="scientific">Gigaspora margarita</name>
    <dbReference type="NCBI Taxonomy" id="4874"/>
    <lineage>
        <taxon>Eukaryota</taxon>
        <taxon>Fungi</taxon>
        <taxon>Fungi incertae sedis</taxon>
        <taxon>Mucoromycota</taxon>
        <taxon>Glomeromycotina</taxon>
        <taxon>Glomeromycetes</taxon>
        <taxon>Diversisporales</taxon>
        <taxon>Gigasporaceae</taxon>
        <taxon>Gigaspora</taxon>
    </lineage>
</organism>
<feature type="compositionally biased region" description="Basic and acidic residues" evidence="1">
    <location>
        <begin position="115"/>
        <end position="125"/>
    </location>
</feature>
<name>A0A8H4ADU2_GIGMA</name>
<dbReference type="Proteomes" id="UP000439903">
    <property type="component" value="Unassembled WGS sequence"/>
</dbReference>
<dbReference type="EMBL" id="WTPW01000746">
    <property type="protein sequence ID" value="KAF0483869.1"/>
    <property type="molecule type" value="Genomic_DNA"/>
</dbReference>
<accession>A0A8H4ADU2</accession>
<reference evidence="2 3" key="1">
    <citation type="journal article" date="2019" name="Environ. Microbiol.">
        <title>At the nexus of three kingdoms: the genome of the mycorrhizal fungus Gigaspora margarita provides insights into plant, endobacterial and fungal interactions.</title>
        <authorList>
            <person name="Venice F."/>
            <person name="Ghignone S."/>
            <person name="Salvioli di Fossalunga A."/>
            <person name="Amselem J."/>
            <person name="Novero M."/>
            <person name="Xianan X."/>
            <person name="Sedzielewska Toro K."/>
            <person name="Morin E."/>
            <person name="Lipzen A."/>
            <person name="Grigoriev I.V."/>
            <person name="Henrissat B."/>
            <person name="Martin F.M."/>
            <person name="Bonfante P."/>
        </authorList>
    </citation>
    <scope>NUCLEOTIDE SEQUENCE [LARGE SCALE GENOMIC DNA]</scope>
    <source>
        <strain evidence="2 3">BEG34</strain>
    </source>
</reference>
<sequence>MIEATDINYLRNSTISITTPESSSSTTDTPSIIDIIDDDIDLIMQPKQPLESSLPPAKNINGNTSATHDIDQLSDGDINDQEVVGLDDDINLQDKDDDFEEIQSNKKRKSTSTKLNEKGKKAEKK</sequence>
<evidence type="ECO:0000313" key="2">
    <source>
        <dbReference type="EMBL" id="KAF0483869.1"/>
    </source>
</evidence>
<gene>
    <name evidence="2" type="ORF">F8M41_023196</name>
</gene>
<evidence type="ECO:0000256" key="1">
    <source>
        <dbReference type="SAM" id="MobiDB-lite"/>
    </source>
</evidence>
<comment type="caution">
    <text evidence="2">The sequence shown here is derived from an EMBL/GenBank/DDBJ whole genome shotgun (WGS) entry which is preliminary data.</text>
</comment>
<feature type="compositionally biased region" description="Acidic residues" evidence="1">
    <location>
        <begin position="72"/>
        <end position="101"/>
    </location>
</feature>
<proteinExistence type="predicted"/>
<keyword evidence="3" id="KW-1185">Reference proteome</keyword>
<feature type="region of interest" description="Disordered" evidence="1">
    <location>
        <begin position="48"/>
        <end position="125"/>
    </location>
</feature>
<evidence type="ECO:0000313" key="3">
    <source>
        <dbReference type="Proteomes" id="UP000439903"/>
    </source>
</evidence>
<dbReference type="AlphaFoldDB" id="A0A8H4ADU2"/>
<protein>
    <submittedName>
        <fullName evidence="2">Uncharacterized protein</fullName>
    </submittedName>
</protein>